<dbReference type="Proteomes" id="UP000829420">
    <property type="component" value="Chromosome"/>
</dbReference>
<name>A0ACD3YAZ2_9GAMM</name>
<evidence type="ECO:0000313" key="2">
    <source>
        <dbReference type="Proteomes" id="UP000829420"/>
    </source>
</evidence>
<sequence>MTIRIYPSRLQGEPLEVHEHSNTTLHEWLTKNVNGYRNEDKQPICIEVNGVMTSPDTWMETQIPPDADIKIYPIPYGLEAATIGWIAVGIAVATAAYSIFMMQNIDAGGYSSPGNGDQLELNPAKANGAKLGEPIREVFGRYRIFPDYLVQPVSRFDKSDPRIYRTQMFLCVGRGNFAINASNIKIGNTPISSFGDDVSYSIYPQGVDISADERSQNWYNSTEVGTTTAGTTGLDLSSSAPKSVSVNAEAVVLSGNALTMINATSSDENAADDSIIPESWKEGSIITIEAPDSFTVKTEGGYSVIYGDMSELDPHMGRQITLVFNDNNYDLFVNSYTPRQPPVAGVGGSASTIESSESPQTYDFTLSPETFSISWRGSNYYISLTTDYVTMSGLINAISTQLVGSGLIAWDSSGRILITEESSPYSGSAIETSDLPISLFGSSPVITRGEASTGGSPAIDAHIKLAYTSANGAPFIGLPEGIQRISLGLKGNQYKITSIDGLTITVLRFTIEKDEAGNEITVIDTSWQGFRPRTLLDCSVTGVNDEYNWIGPFLACPDSETTNHIEMNIVFPAGLASYDKKGRRGSCEVKVSVQYRAVGAIDWITKELRYSRSTEDQIGFTEVFELPSQAQYEVRMRRISDVGGGSTRDQCHWQALRSRLDSRPLRYNGVTTMGVTVRTGNRLAAQSDRRISIIATRLYGNNASRSIKGALYHVLNSLGMDNTKIDAATIDELHDAYWSPRNELFDWSSESNSDSALSVLQKICNAGMGYFLLSDGLASAGREGVKSWTGIISPQETTEDLQTAFSAPSQDDYDGVDVTYINGTTWAEETIQCRTDSNLTPSKIENYTLDGVLSPDIAYRLGMRRLMKYRQQRLTLSTSTELDALCYNIGDRIVLTDDIPSSETMSCLIVSMEYDQQKITLQVNEALDWGIDEPRCLIRFQDGLASKLLTPIQADEFTLTIPYSDELSPESWVMNDPYIEPLRLIFCSSKRVGYDGIIQEISPSSDGTCQVTAKEYKEIFYQYDDADYLA</sequence>
<gene>
    <name evidence="1" type="ORF">MNY70_05995</name>
</gene>
<keyword evidence="2" id="KW-1185">Reference proteome</keyword>
<organism evidence="1 2">
    <name type="scientific">Moellerella wisconsensis</name>
    <dbReference type="NCBI Taxonomy" id="158849"/>
    <lineage>
        <taxon>Bacteria</taxon>
        <taxon>Pseudomonadati</taxon>
        <taxon>Pseudomonadota</taxon>
        <taxon>Gammaproteobacteria</taxon>
        <taxon>Enterobacterales</taxon>
        <taxon>Morganellaceae</taxon>
        <taxon>Moellerella</taxon>
    </lineage>
</organism>
<proteinExistence type="predicted"/>
<accession>A0ACD3YAZ2</accession>
<reference evidence="1" key="1">
    <citation type="submission" date="2022-03" db="EMBL/GenBank/DDBJ databases">
        <title>ESBL-producing Moellerella wisconsensis and Escherichia marmotae isolated from wild game meat.</title>
        <authorList>
            <person name="Biggel M."/>
        </authorList>
    </citation>
    <scope>NUCLEOTIDE SEQUENCE</scope>
    <source>
        <strain evidence="1">W1</strain>
    </source>
</reference>
<evidence type="ECO:0000313" key="1">
    <source>
        <dbReference type="EMBL" id="UNH39993.1"/>
    </source>
</evidence>
<protein>
    <submittedName>
        <fullName evidence="1">Host specificity factor TipJ family phage tail protein</fullName>
    </submittedName>
</protein>
<dbReference type="EMBL" id="CP093255">
    <property type="protein sequence ID" value="UNH39993.1"/>
    <property type="molecule type" value="Genomic_DNA"/>
</dbReference>